<reference evidence="2 3" key="1">
    <citation type="journal article" date="2020" name="Nature">
        <title>Six reference-quality genomes reveal evolution of bat adaptations.</title>
        <authorList>
            <person name="Jebb D."/>
            <person name="Huang Z."/>
            <person name="Pippel M."/>
            <person name="Hughes G.M."/>
            <person name="Lavrichenko K."/>
            <person name="Devanna P."/>
            <person name="Winkler S."/>
            <person name="Jermiin L.S."/>
            <person name="Skirmuntt E.C."/>
            <person name="Katzourakis A."/>
            <person name="Burkitt-Gray L."/>
            <person name="Ray D.A."/>
            <person name="Sullivan K.A.M."/>
            <person name="Roscito J.G."/>
            <person name="Kirilenko B.M."/>
            <person name="Davalos L.M."/>
            <person name="Corthals A.P."/>
            <person name="Power M.L."/>
            <person name="Jones G."/>
            <person name="Ransome R.D."/>
            <person name="Dechmann D.K.N."/>
            <person name="Locatelli A.G."/>
            <person name="Puechmaille S.J."/>
            <person name="Fedrigo O."/>
            <person name="Jarvis E.D."/>
            <person name="Hiller M."/>
            <person name="Vernes S.C."/>
            <person name="Myers E.W."/>
            <person name="Teeling E.C."/>
        </authorList>
    </citation>
    <scope>NUCLEOTIDE SEQUENCE [LARGE SCALE GENOMIC DNA]</scope>
    <source>
        <strain evidence="2">Bat1K_MPI-CBG_1</strain>
    </source>
</reference>
<dbReference type="Proteomes" id="UP000664940">
    <property type="component" value="Unassembled WGS sequence"/>
</dbReference>
<organism evidence="2 3">
    <name type="scientific">Phyllostomus discolor</name>
    <name type="common">pale spear-nosed bat</name>
    <dbReference type="NCBI Taxonomy" id="89673"/>
    <lineage>
        <taxon>Eukaryota</taxon>
        <taxon>Metazoa</taxon>
        <taxon>Chordata</taxon>
        <taxon>Craniata</taxon>
        <taxon>Vertebrata</taxon>
        <taxon>Euteleostomi</taxon>
        <taxon>Mammalia</taxon>
        <taxon>Eutheria</taxon>
        <taxon>Laurasiatheria</taxon>
        <taxon>Chiroptera</taxon>
        <taxon>Yangochiroptera</taxon>
        <taxon>Phyllostomidae</taxon>
        <taxon>Phyllostominae</taxon>
        <taxon>Phyllostomus</taxon>
    </lineage>
</organism>
<accession>A0A834B2M8</accession>
<dbReference type="EMBL" id="JABVXQ010000003">
    <property type="protein sequence ID" value="KAF6120020.1"/>
    <property type="molecule type" value="Genomic_DNA"/>
</dbReference>
<comment type="caution">
    <text evidence="2">The sequence shown here is derived from an EMBL/GenBank/DDBJ whole genome shotgun (WGS) entry which is preliminary data.</text>
</comment>
<dbReference type="AlphaFoldDB" id="A0A834B2M8"/>
<evidence type="ECO:0000313" key="3">
    <source>
        <dbReference type="Proteomes" id="UP000664940"/>
    </source>
</evidence>
<gene>
    <name evidence="2" type="ORF">HJG60_010351</name>
</gene>
<sequence length="132" mass="15130">MLRHASTLATPEVAHGSVRVRVTLGSVRAPPGPRISFPREPRARRSGPSPCPRRSRASVASKHFAKWNIVVFFFKKNRKHFFSWPLYLVLLLFRTRTLPGRSAPVERWTCALQHHQPRRLPAGRQSPGTFWT</sequence>
<protein>
    <submittedName>
        <fullName evidence="2">Uncharacterized protein</fullName>
    </submittedName>
</protein>
<evidence type="ECO:0000313" key="2">
    <source>
        <dbReference type="EMBL" id="KAF6120020.1"/>
    </source>
</evidence>
<name>A0A834B2M8_9CHIR</name>
<feature type="region of interest" description="Disordered" evidence="1">
    <location>
        <begin position="31"/>
        <end position="57"/>
    </location>
</feature>
<evidence type="ECO:0000256" key="1">
    <source>
        <dbReference type="SAM" id="MobiDB-lite"/>
    </source>
</evidence>
<proteinExistence type="predicted"/>